<dbReference type="InterPro" id="IPR005693">
    <property type="entry name" value="Mce"/>
</dbReference>
<evidence type="ECO:0000259" key="3">
    <source>
        <dbReference type="Pfam" id="PF11887"/>
    </source>
</evidence>
<dbReference type="PRINTS" id="PR01782">
    <property type="entry name" value="MCEVIRFACTOR"/>
</dbReference>
<dbReference type="NCBIfam" id="TIGR00996">
    <property type="entry name" value="Mtu_fam_mce"/>
    <property type="match status" value="1"/>
</dbReference>
<dbReference type="Pfam" id="PF11887">
    <property type="entry name" value="Mce4_CUP1"/>
    <property type="match status" value="1"/>
</dbReference>
<evidence type="ECO:0000259" key="2">
    <source>
        <dbReference type="Pfam" id="PF02470"/>
    </source>
</evidence>
<evidence type="ECO:0000256" key="1">
    <source>
        <dbReference type="SAM" id="Phobius"/>
    </source>
</evidence>
<evidence type="ECO:0000313" key="4">
    <source>
        <dbReference type="EMBL" id="UQX88018.1"/>
    </source>
</evidence>
<sequence>MAVLGIKRGLKKAPRGRSFASRNPTMIGAIGLVIIAVLLWAAFNASKLPIIGGGTQYSAVFSESSGINPDDEVRIAGVKVGTVTAVKLTGKDDGAVMVSFRVKNAFIGDQTQAIIKIKTLLGRKYLELDSQGTNKQKPNQAIPLSRTLTPYDVYPAFSDLTKTVGDINTVNLGRSLETIAQTFAGTPGDVGTTLKGLSRLSNTIASRDQALRTLLARANQVTGVLADRDAQIAKLLSDGNLLLQELDLRKQAIHTLFLNTSALSLQISGLVADNQKTLKPALDQLNGVLQILQKNSDNIDRALALLAPFYRVFANTLGNGRWFDTYIQNLTAVGLFGLAAGTGG</sequence>
<name>A0ABY4QXG8_9ACTN</name>
<organism evidence="4 5">
    <name type="scientific">Jatrophihabitans telluris</name>
    <dbReference type="NCBI Taxonomy" id="2038343"/>
    <lineage>
        <taxon>Bacteria</taxon>
        <taxon>Bacillati</taxon>
        <taxon>Actinomycetota</taxon>
        <taxon>Actinomycetes</taxon>
        <taxon>Jatrophihabitantales</taxon>
        <taxon>Jatrophihabitantaceae</taxon>
        <taxon>Jatrophihabitans</taxon>
    </lineage>
</organism>
<gene>
    <name evidence="4" type="ORF">M6D93_17210</name>
</gene>
<accession>A0ABY4QXG8</accession>
<dbReference type="RefSeq" id="WP_249771109.1">
    <property type="nucleotide sequence ID" value="NZ_CP097332.1"/>
</dbReference>
<keyword evidence="1" id="KW-1133">Transmembrane helix</keyword>
<feature type="domain" description="Mce/MlaD" evidence="2">
    <location>
        <begin position="54"/>
        <end position="130"/>
    </location>
</feature>
<keyword evidence="1" id="KW-0472">Membrane</keyword>
<dbReference type="Proteomes" id="UP001056336">
    <property type="component" value="Chromosome"/>
</dbReference>
<dbReference type="Pfam" id="PF02470">
    <property type="entry name" value="MlaD"/>
    <property type="match status" value="1"/>
</dbReference>
<evidence type="ECO:0000313" key="5">
    <source>
        <dbReference type="Proteomes" id="UP001056336"/>
    </source>
</evidence>
<proteinExistence type="predicted"/>
<reference evidence="4" key="1">
    <citation type="journal article" date="2018" name="Int. J. Syst. Evol. Microbiol.">
        <title>Jatrophihabitans telluris sp. nov., isolated from sediment soil of lava forest wetlands and the emended description of the genus Jatrophihabitans.</title>
        <authorList>
            <person name="Lee K.C."/>
            <person name="Suh M.K."/>
            <person name="Eom M.K."/>
            <person name="Kim K.K."/>
            <person name="Kim J.S."/>
            <person name="Kim D.S."/>
            <person name="Ko S.H."/>
            <person name="Shin Y.K."/>
            <person name="Lee J.S."/>
        </authorList>
    </citation>
    <scope>NUCLEOTIDE SEQUENCE</scope>
    <source>
        <strain evidence="4">N237</strain>
    </source>
</reference>
<dbReference type="EMBL" id="CP097332">
    <property type="protein sequence ID" value="UQX88018.1"/>
    <property type="molecule type" value="Genomic_DNA"/>
</dbReference>
<feature type="transmembrane region" description="Helical" evidence="1">
    <location>
        <begin position="21"/>
        <end position="43"/>
    </location>
</feature>
<dbReference type="InterPro" id="IPR052336">
    <property type="entry name" value="MlaD_Phospholipid_Transporter"/>
</dbReference>
<dbReference type="PANTHER" id="PTHR33371:SF18">
    <property type="entry name" value="MCE-FAMILY PROTEIN MCE3C"/>
    <property type="match status" value="1"/>
</dbReference>
<dbReference type="InterPro" id="IPR003399">
    <property type="entry name" value="Mce/MlaD"/>
</dbReference>
<keyword evidence="5" id="KW-1185">Reference proteome</keyword>
<reference evidence="4" key="2">
    <citation type="submission" date="2022-05" db="EMBL/GenBank/DDBJ databases">
        <authorList>
            <person name="Kim J.-S."/>
            <person name="Lee K."/>
            <person name="Suh M."/>
            <person name="Eom M."/>
            <person name="Kim J.-S."/>
            <person name="Kim D.-S."/>
            <person name="Ko S.-H."/>
            <person name="Shin Y."/>
            <person name="Lee J.-S."/>
        </authorList>
    </citation>
    <scope>NUCLEOTIDE SEQUENCE</scope>
    <source>
        <strain evidence="4">N237</strain>
    </source>
</reference>
<dbReference type="PANTHER" id="PTHR33371">
    <property type="entry name" value="INTERMEMBRANE PHOSPHOLIPID TRANSPORT SYSTEM BINDING PROTEIN MLAD-RELATED"/>
    <property type="match status" value="1"/>
</dbReference>
<keyword evidence="1" id="KW-0812">Transmembrane</keyword>
<protein>
    <submittedName>
        <fullName evidence="4">MCE family protein</fullName>
    </submittedName>
</protein>
<dbReference type="InterPro" id="IPR024516">
    <property type="entry name" value="Mce_C"/>
</dbReference>
<feature type="domain" description="Mammalian cell entry C-terminal" evidence="3">
    <location>
        <begin position="137"/>
        <end position="320"/>
    </location>
</feature>